<feature type="domain" description="NADP-dependent oxidoreductase" evidence="2">
    <location>
        <begin position="17"/>
        <end position="319"/>
    </location>
</feature>
<dbReference type="GO" id="GO:0005829">
    <property type="term" value="C:cytosol"/>
    <property type="evidence" value="ECO:0007669"/>
    <property type="project" value="TreeGrafter"/>
</dbReference>
<dbReference type="PANTHER" id="PTHR43364:SF4">
    <property type="entry name" value="NAD(P)-LINKED OXIDOREDUCTASE SUPERFAMILY PROTEIN"/>
    <property type="match status" value="1"/>
</dbReference>
<organism evidence="3 4">
    <name type="scientific">Brachyspira pilosicoli WesB</name>
    <dbReference type="NCBI Taxonomy" id="1161918"/>
    <lineage>
        <taxon>Bacteria</taxon>
        <taxon>Pseudomonadati</taxon>
        <taxon>Spirochaetota</taxon>
        <taxon>Spirochaetia</taxon>
        <taxon>Brachyspirales</taxon>
        <taxon>Brachyspiraceae</taxon>
        <taxon>Brachyspira</taxon>
    </lineage>
</organism>
<proteinExistence type="predicted"/>
<gene>
    <name evidence="3" type="ORF">WESB_2189</name>
</gene>
<dbReference type="CDD" id="cd19084">
    <property type="entry name" value="AKR_AKR11B1-like"/>
    <property type="match status" value="1"/>
</dbReference>
<dbReference type="InterPro" id="IPR036812">
    <property type="entry name" value="NAD(P)_OxRdtase_dom_sf"/>
</dbReference>
<evidence type="ECO:0000256" key="1">
    <source>
        <dbReference type="ARBA" id="ARBA00023002"/>
    </source>
</evidence>
<dbReference type="OrthoDB" id="9804790at2"/>
<dbReference type="Pfam" id="PF00248">
    <property type="entry name" value="Aldo_ket_red"/>
    <property type="match status" value="1"/>
</dbReference>
<reference evidence="3 4" key="1">
    <citation type="journal article" date="2012" name="BMC Genomics">
        <title>Comparative genomics of Brachyspira pilosicoli strains: genome rearrangements, reductions and correlation of genetic compliment with phenotypic diversity.</title>
        <authorList>
            <person name="Mappley L.J."/>
            <person name="Black M.L."/>
            <person name="Abuoun M."/>
            <person name="Darby A.C."/>
            <person name="Woodward M.J."/>
            <person name="Parkhill J."/>
            <person name="Turner A.K."/>
            <person name="Bellgard M.I."/>
            <person name="La T."/>
            <person name="Phillips N.D."/>
            <person name="La Ragione R.M."/>
            <person name="Hampson D.J."/>
        </authorList>
    </citation>
    <scope>NUCLEOTIDE SEQUENCE [LARGE SCALE GENOMIC DNA]</scope>
    <source>
        <strain evidence="3">WesB</strain>
    </source>
</reference>
<dbReference type="RefSeq" id="WP_014933772.1">
    <property type="nucleotide sequence ID" value="NC_018604.1"/>
</dbReference>
<dbReference type="KEGG" id="bpw:WESB_2189"/>
<dbReference type="InterPro" id="IPR018170">
    <property type="entry name" value="Aldo/ket_reductase_CS"/>
</dbReference>
<name>K0JKR5_BRAPL</name>
<dbReference type="AlphaFoldDB" id="K0JKR5"/>
<evidence type="ECO:0000313" key="4">
    <source>
        <dbReference type="Proteomes" id="UP000003759"/>
    </source>
</evidence>
<evidence type="ECO:0000259" key="2">
    <source>
        <dbReference type="Pfam" id="PF00248"/>
    </source>
</evidence>
<dbReference type="PATRIC" id="fig|1161918.5.peg.1704"/>
<dbReference type="InterPro" id="IPR020471">
    <property type="entry name" value="AKR"/>
</dbReference>
<dbReference type="GO" id="GO:0016491">
    <property type="term" value="F:oxidoreductase activity"/>
    <property type="evidence" value="ECO:0007669"/>
    <property type="project" value="UniProtKB-KW"/>
</dbReference>
<dbReference type="InterPro" id="IPR050523">
    <property type="entry name" value="AKR_Detox_Biosynth"/>
</dbReference>
<dbReference type="PRINTS" id="PR00069">
    <property type="entry name" value="ALDKETRDTASE"/>
</dbReference>
<dbReference type="EMBL" id="HE793032">
    <property type="protein sequence ID" value="CCG57652.1"/>
    <property type="molecule type" value="Genomic_DNA"/>
</dbReference>
<sequence>MIYRIVDRIPDLKFSLLGFGCWSLGDHSNWTNSSNAESIKAIKTAIEAGVNFFDTAPVYGFGSSEKVLGEAIKGNRDKIIIASKCGLIWDDELKISNNLTKESILNEIDNTLKRLNVDYIDIYQLHWPDPKVKLEQVLDTMQIIIDSHKIKYIGLSNFYLSDLEKFVDNKKIVSFQGLYNVLEQDSDSYHNINLGYKMKSEILPFCEKNGIAVFPYSPLMQGLLTDNFDIKKINSNDVRNSNPNITNKFYLDKVEKLKNYSNELGIKLLELSYGWLKYQKSITSIISGAKSDKQVLANIKALETNAIGEEEFNFINKIIED</sequence>
<protein>
    <submittedName>
        <fullName evidence="3">Aldo/keto reductase</fullName>
    </submittedName>
</protein>
<dbReference type="HOGENOM" id="CLU_023205_2_3_12"/>
<evidence type="ECO:0000313" key="3">
    <source>
        <dbReference type="EMBL" id="CCG57652.1"/>
    </source>
</evidence>
<dbReference type="PROSITE" id="PS00062">
    <property type="entry name" value="ALDOKETO_REDUCTASE_2"/>
    <property type="match status" value="1"/>
</dbReference>
<accession>K0JKR5</accession>
<dbReference type="PANTHER" id="PTHR43364">
    <property type="entry name" value="NADH-SPECIFIC METHYLGLYOXAL REDUCTASE-RELATED"/>
    <property type="match status" value="1"/>
</dbReference>
<dbReference type="InterPro" id="IPR023210">
    <property type="entry name" value="NADP_OxRdtase_dom"/>
</dbReference>
<keyword evidence="1" id="KW-0560">Oxidoreductase</keyword>
<dbReference type="SUPFAM" id="SSF51430">
    <property type="entry name" value="NAD(P)-linked oxidoreductase"/>
    <property type="match status" value="1"/>
</dbReference>
<dbReference type="Proteomes" id="UP000003759">
    <property type="component" value="Chromosome"/>
</dbReference>
<dbReference type="Gene3D" id="3.20.20.100">
    <property type="entry name" value="NADP-dependent oxidoreductase domain"/>
    <property type="match status" value="1"/>
</dbReference>